<evidence type="ECO:0000313" key="8">
    <source>
        <dbReference type="Proteomes" id="UP000694387"/>
    </source>
</evidence>
<dbReference type="Ensembl" id="ENSEAST00005074615.1">
    <property type="protein sequence ID" value="ENSEASP00005045329.1"/>
    <property type="gene ID" value="ENSEASG00005000745.2"/>
</dbReference>
<feature type="transmembrane region" description="Helical" evidence="5">
    <location>
        <begin position="44"/>
        <end position="74"/>
    </location>
</feature>
<reference evidence="7" key="3">
    <citation type="submission" date="2025-09" db="UniProtKB">
        <authorList>
            <consortium name="Ensembl"/>
        </authorList>
    </citation>
    <scope>IDENTIFICATION</scope>
</reference>
<proteinExistence type="predicted"/>
<evidence type="ECO:0000256" key="3">
    <source>
        <dbReference type="ARBA" id="ARBA00093632"/>
    </source>
</evidence>
<name>A0A9L0IWR5_EQUAS</name>
<reference evidence="7 8" key="1">
    <citation type="journal article" date="2020" name="Nat. Commun.">
        <title>Donkey genomes provide new insights into domestication and selection for coat color.</title>
        <authorList>
            <person name="Wang"/>
            <person name="C."/>
            <person name="Li"/>
            <person name="H."/>
            <person name="Guo"/>
            <person name="Y."/>
            <person name="Huang"/>
            <person name="J."/>
            <person name="Sun"/>
            <person name="Y."/>
            <person name="Min"/>
            <person name="J."/>
            <person name="Wang"/>
            <person name="J."/>
            <person name="Fang"/>
            <person name="X."/>
            <person name="Zhao"/>
            <person name="Z."/>
            <person name="Wang"/>
            <person name="S."/>
            <person name="Zhang"/>
            <person name="Y."/>
            <person name="Liu"/>
            <person name="Q."/>
            <person name="Jiang"/>
            <person name="Q."/>
            <person name="Wang"/>
            <person name="X."/>
            <person name="Guo"/>
            <person name="Y."/>
            <person name="Yang"/>
            <person name="C."/>
            <person name="Wang"/>
            <person name="Y."/>
            <person name="Tian"/>
            <person name="F."/>
            <person name="Zhuang"/>
            <person name="G."/>
            <person name="Fan"/>
            <person name="Y."/>
            <person name="Gao"/>
            <person name="Q."/>
            <person name="Li"/>
            <person name="Y."/>
            <person name="Ju"/>
            <person name="Z."/>
            <person name="Li"/>
            <person name="J."/>
            <person name="Li"/>
            <person name="R."/>
            <person name="Hou"/>
            <person name="M."/>
            <person name="Yang"/>
            <person name="G."/>
            <person name="Liu"/>
            <person name="G."/>
            <person name="Liu"/>
            <person name="W."/>
            <person name="Guo"/>
            <person name="J."/>
            <person name="Pan"/>
            <person name="S."/>
            <person name="Fan"/>
            <person name="G."/>
            <person name="Zhang"/>
            <person name="W."/>
            <person name="Zhang"/>
            <person name="R."/>
            <person name="Yu"/>
            <person name="J."/>
            <person name="Zhang"/>
            <person name="X."/>
            <person name="Yin"/>
            <person name="Q."/>
            <person name="Ji"/>
            <person name="C."/>
            <person name="Jin"/>
            <person name="Y."/>
            <person name="Yue"/>
            <person name="G."/>
            <person name="Liu"/>
            <person name="M."/>
            <person name="Xu"/>
            <person name="J."/>
            <person name="Liu"/>
            <person name="S."/>
            <person name="Jordana"/>
            <person name="J."/>
            <person name="Noce"/>
            <person name="A."/>
            <person name="Amills"/>
            <person name="M."/>
            <person name="Wu"/>
            <person name="D.D."/>
            <person name="Li"/>
            <person name="S."/>
            <person name="Zhou"/>
            <person name="X. and Zhong"/>
            <person name="J."/>
        </authorList>
    </citation>
    <scope>NUCLEOTIDE SEQUENCE [LARGE SCALE GENOMIC DNA]</scope>
</reference>
<accession>A0A9L0IWR5</accession>
<feature type="transmembrane region" description="Helical" evidence="5">
    <location>
        <begin position="242"/>
        <end position="260"/>
    </location>
</feature>
<dbReference type="AlphaFoldDB" id="A0A9L0IWR5"/>
<evidence type="ECO:0000313" key="7">
    <source>
        <dbReference type="Ensembl" id="ENSEASP00005045329.1"/>
    </source>
</evidence>
<dbReference type="Proteomes" id="UP000694387">
    <property type="component" value="Chromosome 20"/>
</dbReference>
<dbReference type="GO" id="GO:0005789">
    <property type="term" value="C:endoplasmic reticulum membrane"/>
    <property type="evidence" value="ECO:0007669"/>
    <property type="project" value="TreeGrafter"/>
</dbReference>
<protein>
    <recommendedName>
        <fullName evidence="3">Acyltransferase PGAP2</fullName>
    </recommendedName>
    <alternativeName>
        <fullName evidence="4">Post-GPI attachment to proteins factor 2</fullName>
    </alternativeName>
</protein>
<dbReference type="Pfam" id="PF10277">
    <property type="entry name" value="Frag1"/>
    <property type="match status" value="1"/>
</dbReference>
<organism evidence="7 8">
    <name type="scientific">Equus asinus</name>
    <name type="common">Donkey</name>
    <name type="synonym">Equus africanus asinus</name>
    <dbReference type="NCBI Taxonomy" id="9793"/>
    <lineage>
        <taxon>Eukaryota</taxon>
        <taxon>Metazoa</taxon>
        <taxon>Chordata</taxon>
        <taxon>Craniata</taxon>
        <taxon>Vertebrata</taxon>
        <taxon>Euteleostomi</taxon>
        <taxon>Mammalia</taxon>
        <taxon>Eutheria</taxon>
        <taxon>Laurasiatheria</taxon>
        <taxon>Perissodactyla</taxon>
        <taxon>Equidae</taxon>
        <taxon>Equus</taxon>
    </lineage>
</organism>
<gene>
    <name evidence="7" type="primary">PGAP2</name>
</gene>
<feature type="transmembrane region" description="Helical" evidence="5">
    <location>
        <begin position="266"/>
        <end position="286"/>
    </location>
</feature>
<dbReference type="InterPro" id="IPR019402">
    <property type="entry name" value="CWH43_N"/>
</dbReference>
<dbReference type="GO" id="GO:0000139">
    <property type="term" value="C:Golgi membrane"/>
    <property type="evidence" value="ECO:0007669"/>
    <property type="project" value="InterPro"/>
</dbReference>
<evidence type="ECO:0000256" key="2">
    <source>
        <dbReference type="ARBA" id="ARBA00093421"/>
    </source>
</evidence>
<evidence type="ECO:0000256" key="4">
    <source>
        <dbReference type="ARBA" id="ARBA00093676"/>
    </source>
</evidence>
<keyword evidence="5" id="KW-0472">Membrane</keyword>
<evidence type="ECO:0000259" key="6">
    <source>
        <dbReference type="Pfam" id="PF10277"/>
    </source>
</evidence>
<sequence>MGWDIRAPMSRPLGASVLQTLQEVGLQDQCAKGIPKSRPCLSLLLLPISLCISFSSALFFFFPSALSIFSTLALSYTLRSQLWKGPHFLRPRDLTRPQSCVPCPAWAPLPTGCSLRPPSPWTLMGPCSGSASRPWSYGSSLSPCSASSSASSGPWCSTLSTRWPLTVGYRPLCCLNFGLNVVENLALLVLTYVSSSEDFTIHENAFIVFIATSLSHMLLTCILWRLTKKHTDRKSYNWKQRLFIINFISFFTALAVYFRHNMYCEAGVYTIFAILEYTVVLTNMAFHMTAWWDFGNKELLITSQPEEKRF</sequence>
<dbReference type="GO" id="GO:0006506">
    <property type="term" value="P:GPI anchor biosynthetic process"/>
    <property type="evidence" value="ECO:0007669"/>
    <property type="project" value="TreeGrafter"/>
</dbReference>
<keyword evidence="5" id="KW-0812">Transmembrane</keyword>
<keyword evidence="5" id="KW-1133">Transmembrane helix</keyword>
<evidence type="ECO:0000256" key="1">
    <source>
        <dbReference type="ARBA" id="ARBA00011213"/>
    </source>
</evidence>
<comment type="subunit">
    <text evidence="1">Interacts with PGAP2IP.</text>
</comment>
<evidence type="ECO:0000256" key="5">
    <source>
        <dbReference type="SAM" id="Phobius"/>
    </source>
</evidence>
<dbReference type="GeneTree" id="ENSGT00510000047299"/>
<dbReference type="PANTHER" id="PTHR12892:SF19">
    <property type="entry name" value="POST-GPI ATTACHMENT TO PROTEINS FACTOR 2"/>
    <property type="match status" value="1"/>
</dbReference>
<dbReference type="PANTHER" id="PTHR12892">
    <property type="entry name" value="FGF RECEPTOR ACTIVATING PROTEIN 1"/>
    <property type="match status" value="1"/>
</dbReference>
<reference evidence="7" key="2">
    <citation type="submission" date="2025-08" db="UniProtKB">
        <authorList>
            <consortium name="Ensembl"/>
        </authorList>
    </citation>
    <scope>IDENTIFICATION</scope>
</reference>
<dbReference type="InterPro" id="IPR039545">
    <property type="entry name" value="PGAP2"/>
</dbReference>
<feature type="domain" description="CWH43-like N-terminal" evidence="6">
    <location>
        <begin position="171"/>
        <end position="296"/>
    </location>
</feature>
<comment type="function">
    <text evidence="2">Involved in the fatty acid remodeling steps of GPI-anchor maturation where the unsaturated acyl chain at sn-2 of inositol phosphate is replaced by a saturated stearoyl chain. May catalyze the second step of the fatty acid remodeling, by reacylating a lyso-GPI intermediate at sn-2 of inositol phosphate by a saturated chain. The fatty acid remodeling steps is critical for the integration of GPI-APs into lipid rafts.</text>
</comment>
<keyword evidence="8" id="KW-1185">Reference proteome</keyword>
<feature type="transmembrane region" description="Helical" evidence="5">
    <location>
        <begin position="205"/>
        <end position="226"/>
    </location>
</feature>